<keyword evidence="2" id="KW-1133">Transmembrane helix</keyword>
<name>A0A165ADA3_9AGAM</name>
<feature type="region of interest" description="Disordered" evidence="1">
    <location>
        <begin position="1"/>
        <end position="28"/>
    </location>
</feature>
<reference evidence="4 5" key="1">
    <citation type="journal article" date="2016" name="Mol. Biol. Evol.">
        <title>Comparative Genomics of Early-Diverging Mushroom-Forming Fungi Provides Insights into the Origins of Lignocellulose Decay Capabilities.</title>
        <authorList>
            <person name="Nagy L.G."/>
            <person name="Riley R."/>
            <person name="Tritt A."/>
            <person name="Adam C."/>
            <person name="Daum C."/>
            <person name="Floudas D."/>
            <person name="Sun H."/>
            <person name="Yadav J.S."/>
            <person name="Pangilinan J."/>
            <person name="Larsson K.H."/>
            <person name="Matsuura K."/>
            <person name="Barry K."/>
            <person name="Labutti K."/>
            <person name="Kuo R."/>
            <person name="Ohm R.A."/>
            <person name="Bhattacharya S.S."/>
            <person name="Shirouzu T."/>
            <person name="Yoshinaga Y."/>
            <person name="Martin F.M."/>
            <person name="Grigoriev I.V."/>
            <person name="Hibbett D.S."/>
        </authorList>
    </citation>
    <scope>NUCLEOTIDE SEQUENCE [LARGE SCALE GENOMIC DNA]</scope>
    <source>
        <strain evidence="4 5">HHB9708</strain>
    </source>
</reference>
<keyword evidence="2" id="KW-0812">Transmembrane</keyword>
<dbReference type="AlphaFoldDB" id="A0A165ADA3"/>
<sequence length="699" mass="78632">MSQPNLSREGSDMTLPTSPDSGSMNLPPDFRALLAEQLEVLKSFTEKQSRFLESQYNHKEPKKEVRPYDQGNPKDWAGWKAMLESSLAKTRQRAEVWTTGMDVTLVFIALFSAIDTAFLLPALQSIAPPAGATSADPDTFQASRTEQVICLCYSASLVISIQTAIITVLGRQWMAKLTSTPSGSEFVEKAMRHKEMNMFARLLLEPMLNLVHPALVLSISFFVGGLLVQLWALALSSSHHTILLFTSILGTFFSALVALLICSTVWHALWYEDSPFGGQMTSSVRFWLRWKKHASQRWTETEKLEHYCELVSSADDPALLDRAAPLVYNWAPHNDPDIHHLVLKATHRVLASDTTHSAKLTVAAHMKDLALRVREHFRDGSGLAIWRRLRGRTSSQEFQQNVANVIDLLGNLYRSALKVGEDYRKKYFVAMYYLSTALAPGEDREHTYIDPSFEYCVGKALCLFGGHKTSVDHDVLFQTAVEECYAVLNKHGSQAFDPISVEIDRPRFFQHLLYRSLWPGDELVSRLVKGHEDEVWETLAPAISSLTDSVLLEKHSHVFTLLNMMRASMDDDGITRRETLDLSNLATFLLASTTSPFLVQDRRARLQTLVFFIPFHTIGTGMPELNAQERAVCEAASEFLATFKSEDPLASEERGFFGRIKDRAINPIRRPTFLAPLRHHPILMLHGKASGLSEEPAEL</sequence>
<dbReference type="Pfam" id="PF20153">
    <property type="entry name" value="DUF6535"/>
    <property type="match status" value="1"/>
</dbReference>
<feature type="transmembrane region" description="Helical" evidence="2">
    <location>
        <begin position="242"/>
        <end position="270"/>
    </location>
</feature>
<feature type="transmembrane region" description="Helical" evidence="2">
    <location>
        <begin position="210"/>
        <end position="235"/>
    </location>
</feature>
<keyword evidence="2" id="KW-0472">Membrane</keyword>
<dbReference type="InterPro" id="IPR045338">
    <property type="entry name" value="DUF6535"/>
</dbReference>
<evidence type="ECO:0000256" key="2">
    <source>
        <dbReference type="SAM" id="Phobius"/>
    </source>
</evidence>
<evidence type="ECO:0000259" key="3">
    <source>
        <dbReference type="Pfam" id="PF20153"/>
    </source>
</evidence>
<feature type="compositionally biased region" description="Polar residues" evidence="1">
    <location>
        <begin position="1"/>
        <end position="24"/>
    </location>
</feature>
<accession>A0A165ADA3</accession>
<evidence type="ECO:0000313" key="4">
    <source>
        <dbReference type="EMBL" id="KZS98822.1"/>
    </source>
</evidence>
<feature type="transmembrane region" description="Helical" evidence="2">
    <location>
        <begin position="148"/>
        <end position="169"/>
    </location>
</feature>
<gene>
    <name evidence="4" type="ORF">SISNIDRAFT_480424</name>
</gene>
<keyword evidence="5" id="KW-1185">Reference proteome</keyword>
<dbReference type="EMBL" id="KV419394">
    <property type="protein sequence ID" value="KZS98822.1"/>
    <property type="molecule type" value="Genomic_DNA"/>
</dbReference>
<feature type="domain" description="DUF6535" evidence="3">
    <location>
        <begin position="79"/>
        <end position="232"/>
    </location>
</feature>
<dbReference type="OrthoDB" id="3219854at2759"/>
<dbReference type="Proteomes" id="UP000076722">
    <property type="component" value="Unassembled WGS sequence"/>
</dbReference>
<proteinExistence type="predicted"/>
<protein>
    <recommendedName>
        <fullName evidence="3">DUF6535 domain-containing protein</fullName>
    </recommendedName>
</protein>
<organism evidence="4 5">
    <name type="scientific">Sistotremastrum niveocremeum HHB9708</name>
    <dbReference type="NCBI Taxonomy" id="1314777"/>
    <lineage>
        <taxon>Eukaryota</taxon>
        <taxon>Fungi</taxon>
        <taxon>Dikarya</taxon>
        <taxon>Basidiomycota</taxon>
        <taxon>Agaricomycotina</taxon>
        <taxon>Agaricomycetes</taxon>
        <taxon>Sistotremastrales</taxon>
        <taxon>Sistotremastraceae</taxon>
        <taxon>Sertulicium</taxon>
        <taxon>Sertulicium niveocremeum</taxon>
    </lineage>
</organism>
<evidence type="ECO:0000313" key="5">
    <source>
        <dbReference type="Proteomes" id="UP000076722"/>
    </source>
</evidence>
<evidence type="ECO:0000256" key="1">
    <source>
        <dbReference type="SAM" id="MobiDB-lite"/>
    </source>
</evidence>